<feature type="region of interest" description="Disordered" evidence="2">
    <location>
        <begin position="375"/>
        <end position="420"/>
    </location>
</feature>
<evidence type="ECO:0000256" key="2">
    <source>
        <dbReference type="SAM" id="MobiDB-lite"/>
    </source>
</evidence>
<protein>
    <submittedName>
        <fullName evidence="3">Uncharacterized protein</fullName>
    </submittedName>
</protein>
<evidence type="ECO:0000313" key="4">
    <source>
        <dbReference type="Proteomes" id="UP001597314"/>
    </source>
</evidence>
<evidence type="ECO:0000313" key="3">
    <source>
        <dbReference type="EMBL" id="MFD2185004.1"/>
    </source>
</evidence>
<comment type="caution">
    <text evidence="3">The sequence shown here is derived from an EMBL/GenBank/DDBJ whole genome shotgun (WGS) entry which is preliminary data.</text>
</comment>
<evidence type="ECO:0000256" key="1">
    <source>
        <dbReference type="SAM" id="Coils"/>
    </source>
</evidence>
<keyword evidence="1" id="KW-0175">Coiled coil</keyword>
<name>A0ABW5APU9_9BRAD</name>
<keyword evidence="4" id="KW-1185">Reference proteome</keyword>
<reference evidence="4" key="1">
    <citation type="journal article" date="2019" name="Int. J. Syst. Evol. Microbiol.">
        <title>The Global Catalogue of Microorganisms (GCM) 10K type strain sequencing project: providing services to taxonomists for standard genome sequencing and annotation.</title>
        <authorList>
            <consortium name="The Broad Institute Genomics Platform"/>
            <consortium name="The Broad Institute Genome Sequencing Center for Infectious Disease"/>
            <person name="Wu L."/>
            <person name="Ma J."/>
        </authorList>
    </citation>
    <scope>NUCLEOTIDE SEQUENCE [LARGE SCALE GENOMIC DNA]</scope>
    <source>
        <strain evidence="4">CGMCC 1.6774</strain>
    </source>
</reference>
<sequence length="420" mass="45492">MDDREVEDVLKRLPPRAAEAFRSLAEQAQERWGAVDALNRKFRETIDERDKLSRARSYQIADREKARDHAAVAELRREVDVIAKRAAGIAEQRDRATERWQEVAGLVRRLADFVLEAPRGKGFRDLAIEAPTIPNSDLHGALEGRRRRLRELVADAHRVRSAPRPSAAARELIRREIDRIAERGRPDVTHAVEVGGGELANVVEFARNRNTGEVDVVALLAWVCKDQLLAALDREVAEISDDAAALSDAERAEALATIERDQLAVEREEEAIARQIEQTGSSVRRRVDADVRAVLMVEEVDVKVAADPPRPAQITGWEPPPRHHPAMGLDAVDRNRAAAAGIAAARGDAGGLVGAGGGVEAAAVLGTRPAPALHAGSDHVGAHGPAGFGDEVQGGVPDVDDGIRDEAARYKGKSKRSGRG</sequence>
<dbReference type="EMBL" id="JBHUIW010000044">
    <property type="protein sequence ID" value="MFD2185004.1"/>
    <property type="molecule type" value="Genomic_DNA"/>
</dbReference>
<accession>A0ABW5APU9</accession>
<dbReference type="Proteomes" id="UP001597314">
    <property type="component" value="Unassembled WGS sequence"/>
</dbReference>
<gene>
    <name evidence="3" type="ORF">ACFSOX_22860</name>
</gene>
<proteinExistence type="predicted"/>
<dbReference type="RefSeq" id="WP_378480136.1">
    <property type="nucleotide sequence ID" value="NZ_JBHUIW010000044.1"/>
</dbReference>
<feature type="compositionally biased region" description="Basic residues" evidence="2">
    <location>
        <begin position="410"/>
        <end position="420"/>
    </location>
</feature>
<organism evidence="3 4">
    <name type="scientific">Rhodoplanes azumiensis</name>
    <dbReference type="NCBI Taxonomy" id="1897628"/>
    <lineage>
        <taxon>Bacteria</taxon>
        <taxon>Pseudomonadati</taxon>
        <taxon>Pseudomonadota</taxon>
        <taxon>Alphaproteobacteria</taxon>
        <taxon>Hyphomicrobiales</taxon>
        <taxon>Nitrobacteraceae</taxon>
        <taxon>Rhodoplanes</taxon>
    </lineage>
</organism>
<feature type="coiled-coil region" evidence="1">
    <location>
        <begin position="229"/>
        <end position="278"/>
    </location>
</feature>